<dbReference type="SUPFAM" id="SSF52980">
    <property type="entry name" value="Restriction endonuclease-like"/>
    <property type="match status" value="1"/>
</dbReference>
<sequence>MLKHEYTKETLNKILANVKGKSLGTVDKNGVFQETKVKRVNGIAGNVIEQSVLGYPSNSDQNPDLLVDGIKVELKTTGIKRTKRPPYYGAKERLTITAVSPKNIVDESFETSHFWSKASYLLFVYYLYDSVKPVPAI</sequence>
<keyword evidence="6" id="KW-1185">Reference proteome</keyword>
<dbReference type="Gene3D" id="3.40.600.10">
    <property type="entry name" value="DNA mismatch repair MutH/Restriction endonuclease, type II"/>
    <property type="match status" value="1"/>
</dbReference>
<dbReference type="PATRIC" id="fig|1123500.6.peg.746"/>
<reference evidence="5 6" key="1">
    <citation type="journal article" date="2015" name="Genome Announc.">
        <title>Expanding the biotechnology potential of lactobacilli through comparative genomics of 213 strains and associated genera.</title>
        <authorList>
            <person name="Sun Z."/>
            <person name="Harris H.M."/>
            <person name="McCann A."/>
            <person name="Guo C."/>
            <person name="Argimon S."/>
            <person name="Zhang W."/>
            <person name="Yang X."/>
            <person name="Jeffery I.B."/>
            <person name="Cooney J.C."/>
            <person name="Kagawa T.F."/>
            <person name="Liu W."/>
            <person name="Song Y."/>
            <person name="Salvetti E."/>
            <person name="Wrobel A."/>
            <person name="Rasinkangas P."/>
            <person name="Parkhill J."/>
            <person name="Rea M.C."/>
            <person name="O'Sullivan O."/>
            <person name="Ritari J."/>
            <person name="Douillard F.P."/>
            <person name="Paul Ross R."/>
            <person name="Yang R."/>
            <person name="Briner A.E."/>
            <person name="Felis G.E."/>
            <person name="de Vos W.M."/>
            <person name="Barrangou R."/>
            <person name="Klaenhammer T.R."/>
            <person name="Caufield P.W."/>
            <person name="Cui Y."/>
            <person name="Zhang H."/>
            <person name="O'Toole P.W."/>
        </authorList>
    </citation>
    <scope>NUCLEOTIDE SEQUENCE [LARGE SCALE GENOMIC DNA]</scope>
    <source>
        <strain evidence="5 6">DSM 20190</strain>
    </source>
</reference>
<name>A0A0R2FYK1_9LACO</name>
<dbReference type="OrthoDB" id="3188707at2"/>
<organism evidence="5 6">
    <name type="scientific">Weissella halotolerans DSM 20190</name>
    <dbReference type="NCBI Taxonomy" id="1123500"/>
    <lineage>
        <taxon>Bacteria</taxon>
        <taxon>Bacillati</taxon>
        <taxon>Bacillota</taxon>
        <taxon>Bacilli</taxon>
        <taxon>Lactobacillales</taxon>
        <taxon>Lactobacillaceae</taxon>
        <taxon>Weissella</taxon>
    </lineage>
</organism>
<keyword evidence="2" id="KW-0255">Endonuclease</keyword>
<dbReference type="InterPro" id="IPR037057">
    <property type="entry name" value="DNA_rep_MutH/T2_RE_sf"/>
</dbReference>
<dbReference type="SMART" id="SM00927">
    <property type="entry name" value="MutH"/>
    <property type="match status" value="1"/>
</dbReference>
<comment type="caution">
    <text evidence="5">The sequence shown here is derived from an EMBL/GenBank/DDBJ whole genome shotgun (WGS) entry which is preliminary data.</text>
</comment>
<dbReference type="GO" id="GO:0004519">
    <property type="term" value="F:endonuclease activity"/>
    <property type="evidence" value="ECO:0007669"/>
    <property type="project" value="UniProtKB-KW"/>
</dbReference>
<protein>
    <recommendedName>
        <fullName evidence="4">DNA mismatch repair MutH/Type II restriction enzyme Sau3AI domain-containing protein</fullName>
    </recommendedName>
</protein>
<evidence type="ECO:0000313" key="5">
    <source>
        <dbReference type="EMBL" id="KRN32390.1"/>
    </source>
</evidence>
<dbReference type="Pfam" id="PF02976">
    <property type="entry name" value="MutH"/>
    <property type="match status" value="1"/>
</dbReference>
<dbReference type="InterPro" id="IPR011335">
    <property type="entry name" value="Restrct_endonuc-II-like"/>
</dbReference>
<dbReference type="Proteomes" id="UP000051296">
    <property type="component" value="Unassembled WGS sequence"/>
</dbReference>
<evidence type="ECO:0000313" key="6">
    <source>
        <dbReference type="Proteomes" id="UP000051296"/>
    </source>
</evidence>
<evidence type="ECO:0000256" key="3">
    <source>
        <dbReference type="ARBA" id="ARBA00022801"/>
    </source>
</evidence>
<keyword evidence="3" id="KW-0378">Hydrolase</keyword>
<keyword evidence="1" id="KW-0540">Nuclease</keyword>
<dbReference type="AlphaFoldDB" id="A0A0R2FYK1"/>
<proteinExistence type="predicted"/>
<dbReference type="RefSeq" id="WP_022791463.1">
    <property type="nucleotide sequence ID" value="NZ_ATUU01000002.1"/>
</dbReference>
<accession>A0A0R2FYK1</accession>
<dbReference type="GO" id="GO:0003677">
    <property type="term" value="F:DNA binding"/>
    <property type="evidence" value="ECO:0007669"/>
    <property type="project" value="InterPro"/>
</dbReference>
<dbReference type="InterPro" id="IPR011337">
    <property type="entry name" value="DNA_rep_MutH/RE_typeII_Sau3AI"/>
</dbReference>
<evidence type="ECO:0000259" key="4">
    <source>
        <dbReference type="SMART" id="SM00927"/>
    </source>
</evidence>
<evidence type="ECO:0000256" key="2">
    <source>
        <dbReference type="ARBA" id="ARBA00022759"/>
    </source>
</evidence>
<evidence type="ECO:0000256" key="1">
    <source>
        <dbReference type="ARBA" id="ARBA00022722"/>
    </source>
</evidence>
<gene>
    <name evidence="5" type="ORF">IV68_GL000741</name>
</gene>
<feature type="domain" description="DNA mismatch repair MutH/Type II restriction enzyme Sau3AI" evidence="4">
    <location>
        <begin position="55"/>
        <end position="137"/>
    </location>
</feature>
<dbReference type="EMBL" id="JQAX01000002">
    <property type="protein sequence ID" value="KRN32390.1"/>
    <property type="molecule type" value="Genomic_DNA"/>
</dbReference>
<dbReference type="eggNOG" id="ENOG502Z8DM">
    <property type="taxonomic scope" value="Bacteria"/>
</dbReference>
<dbReference type="InParanoid" id="A0A0R2FYK1"/>
<dbReference type="GO" id="GO:0016787">
    <property type="term" value="F:hydrolase activity"/>
    <property type="evidence" value="ECO:0007669"/>
    <property type="project" value="UniProtKB-KW"/>
</dbReference>
<dbReference type="STRING" id="1123500.GCA_000420365_00686"/>